<keyword evidence="5" id="KW-0732">Signal</keyword>
<feature type="domain" description="Thioredoxin" evidence="6">
    <location>
        <begin position="49"/>
        <end position="206"/>
    </location>
</feature>
<reference evidence="7" key="1">
    <citation type="submission" date="2022-10" db="EMBL/GenBank/DDBJ databases">
        <title>The WGS of Solirubrobacter ginsenosidimutans DSM 21036.</title>
        <authorList>
            <person name="Jiang Z."/>
        </authorList>
    </citation>
    <scope>NUCLEOTIDE SEQUENCE</scope>
    <source>
        <strain evidence="7">DSM 21036</strain>
    </source>
</reference>
<accession>A0A9X3N0P4</accession>
<keyword evidence="4" id="KW-1015">Disulfide bond</keyword>
<feature type="binding site" evidence="3">
    <location>
        <position position="87"/>
    </location>
    <ligand>
        <name>Cu cation</name>
        <dbReference type="ChEBI" id="CHEBI:23378"/>
    </ligand>
</feature>
<dbReference type="GO" id="GO:0046872">
    <property type="term" value="F:metal ion binding"/>
    <property type="evidence" value="ECO:0007669"/>
    <property type="project" value="UniProtKB-KW"/>
</dbReference>
<feature type="signal peptide" evidence="5">
    <location>
        <begin position="1"/>
        <end position="19"/>
    </location>
</feature>
<evidence type="ECO:0000259" key="6">
    <source>
        <dbReference type="PROSITE" id="PS51352"/>
    </source>
</evidence>
<proteinExistence type="inferred from homology"/>
<dbReference type="InterPro" id="IPR003782">
    <property type="entry name" value="SCO1/SenC"/>
</dbReference>
<dbReference type="Gene3D" id="3.40.30.10">
    <property type="entry name" value="Glutaredoxin"/>
    <property type="match status" value="1"/>
</dbReference>
<feature type="binding site" evidence="3">
    <location>
        <position position="170"/>
    </location>
    <ligand>
        <name>Cu cation</name>
        <dbReference type="ChEBI" id="CHEBI:23378"/>
    </ligand>
</feature>
<dbReference type="RefSeq" id="WP_270044418.1">
    <property type="nucleotide sequence ID" value="NZ_JAPDOD010000042.1"/>
</dbReference>
<dbReference type="InterPro" id="IPR036249">
    <property type="entry name" value="Thioredoxin-like_sf"/>
</dbReference>
<dbReference type="PANTHER" id="PTHR12151">
    <property type="entry name" value="ELECTRON TRANSPORT PROTIN SCO1/SENC FAMILY MEMBER"/>
    <property type="match status" value="1"/>
</dbReference>
<feature type="chain" id="PRO_5040778023" evidence="5">
    <location>
        <begin position="20"/>
        <end position="206"/>
    </location>
</feature>
<keyword evidence="8" id="KW-1185">Reference proteome</keyword>
<comment type="caution">
    <text evidence="7">The sequence shown here is derived from an EMBL/GenBank/DDBJ whole genome shotgun (WGS) entry which is preliminary data.</text>
</comment>
<evidence type="ECO:0000256" key="3">
    <source>
        <dbReference type="PIRSR" id="PIRSR603782-1"/>
    </source>
</evidence>
<comment type="similarity">
    <text evidence="1">Belongs to the SCO1/2 family.</text>
</comment>
<feature type="disulfide bond" description="Redox-active" evidence="4">
    <location>
        <begin position="87"/>
        <end position="91"/>
    </location>
</feature>
<dbReference type="Proteomes" id="UP001149140">
    <property type="component" value="Unassembled WGS sequence"/>
</dbReference>
<dbReference type="PANTHER" id="PTHR12151:SF25">
    <property type="entry name" value="LINALOOL DEHYDRATASE_ISOMERASE DOMAIN-CONTAINING PROTEIN"/>
    <property type="match status" value="1"/>
</dbReference>
<dbReference type="SUPFAM" id="SSF52833">
    <property type="entry name" value="Thioredoxin-like"/>
    <property type="match status" value="1"/>
</dbReference>
<organism evidence="7 8">
    <name type="scientific">Solirubrobacter ginsenosidimutans</name>
    <dbReference type="NCBI Taxonomy" id="490573"/>
    <lineage>
        <taxon>Bacteria</taxon>
        <taxon>Bacillati</taxon>
        <taxon>Actinomycetota</taxon>
        <taxon>Thermoleophilia</taxon>
        <taxon>Solirubrobacterales</taxon>
        <taxon>Solirubrobacteraceae</taxon>
        <taxon>Solirubrobacter</taxon>
    </lineage>
</organism>
<dbReference type="InterPro" id="IPR013766">
    <property type="entry name" value="Thioredoxin_domain"/>
</dbReference>
<gene>
    <name evidence="7" type="ORF">OM076_33135</name>
</gene>
<dbReference type="EMBL" id="JAPDOD010000042">
    <property type="protein sequence ID" value="MDA0165161.1"/>
    <property type="molecule type" value="Genomic_DNA"/>
</dbReference>
<evidence type="ECO:0000256" key="4">
    <source>
        <dbReference type="PIRSR" id="PIRSR603782-2"/>
    </source>
</evidence>
<dbReference type="Pfam" id="PF02630">
    <property type="entry name" value="SCO1-SenC"/>
    <property type="match status" value="1"/>
</dbReference>
<evidence type="ECO:0000313" key="7">
    <source>
        <dbReference type="EMBL" id="MDA0165161.1"/>
    </source>
</evidence>
<name>A0A9X3N0P4_9ACTN</name>
<keyword evidence="2 3" id="KW-0186">Copper</keyword>
<sequence>MLPARLQLALIALTLCAVAAVAGVLLAQRTHLENTSSLQLTNGWAGAQRPDHQPVPAFTLRDQDGKTVTSASLRGKPVVFAFIYSTCRDTCPAQVQTIRGALDDFPGSADKVRVIGISVDPANDTPKRAQSFLLKQQMTGRMQFLLGSRAQLKPVWDAFAIQPQSKALEHSAHTVLADADGVQRVGFPFDHLTGEGLVHDLERLAP</sequence>
<dbReference type="AlphaFoldDB" id="A0A9X3N0P4"/>
<dbReference type="PROSITE" id="PS51352">
    <property type="entry name" value="THIOREDOXIN_2"/>
    <property type="match status" value="1"/>
</dbReference>
<evidence type="ECO:0000256" key="1">
    <source>
        <dbReference type="ARBA" id="ARBA00010996"/>
    </source>
</evidence>
<dbReference type="CDD" id="cd02968">
    <property type="entry name" value="SCO"/>
    <property type="match status" value="1"/>
</dbReference>
<feature type="binding site" evidence="3">
    <location>
        <position position="91"/>
    </location>
    <ligand>
        <name>Cu cation</name>
        <dbReference type="ChEBI" id="CHEBI:23378"/>
    </ligand>
</feature>
<evidence type="ECO:0000313" key="8">
    <source>
        <dbReference type="Proteomes" id="UP001149140"/>
    </source>
</evidence>
<evidence type="ECO:0000256" key="5">
    <source>
        <dbReference type="SAM" id="SignalP"/>
    </source>
</evidence>
<keyword evidence="3" id="KW-0479">Metal-binding</keyword>
<protein>
    <submittedName>
        <fullName evidence="7">SCO family protein</fullName>
    </submittedName>
</protein>
<evidence type="ECO:0000256" key="2">
    <source>
        <dbReference type="ARBA" id="ARBA00023008"/>
    </source>
</evidence>